<evidence type="ECO:0000256" key="1">
    <source>
        <dbReference type="SAM" id="MobiDB-lite"/>
    </source>
</evidence>
<sequence>MDALRKMVVGLLCVLLISLGTIDIVTAENGVDDGTNVEDGGSTPDGGSDDGGAGENDDGTPDDGSDDATGDDLGAGTAFGSPAEAARTENLAKSYVDGLTDDAVSETLAATATEPTAYDESMREELAAQVEADIREMRQEEHMGWGQIAHELGVHPGRLGLGHYKNVDQGFAVDIPDDELAAATELDTSGTPGHGYGRKDGEAVHGAGAGKYGLHSRDKGKGLSGGGSSVTGADKAARGNSSKGERSGDNGRGADKGDSSGKGNNGKGGGSDKGNNGNGKGGGKGKN</sequence>
<dbReference type="STRING" id="91360.SAMN05660330_03314"/>
<evidence type="ECO:0000313" key="3">
    <source>
        <dbReference type="Proteomes" id="UP000199073"/>
    </source>
</evidence>
<organism evidence="2 3">
    <name type="scientific">Desulforhopalus singaporensis</name>
    <dbReference type="NCBI Taxonomy" id="91360"/>
    <lineage>
        <taxon>Bacteria</taxon>
        <taxon>Pseudomonadati</taxon>
        <taxon>Thermodesulfobacteriota</taxon>
        <taxon>Desulfobulbia</taxon>
        <taxon>Desulfobulbales</taxon>
        <taxon>Desulfocapsaceae</taxon>
        <taxon>Desulforhopalus</taxon>
    </lineage>
</organism>
<dbReference type="Proteomes" id="UP000199073">
    <property type="component" value="Unassembled WGS sequence"/>
</dbReference>
<reference evidence="2 3" key="1">
    <citation type="submission" date="2016-10" db="EMBL/GenBank/DDBJ databases">
        <authorList>
            <person name="de Groot N.N."/>
        </authorList>
    </citation>
    <scope>NUCLEOTIDE SEQUENCE [LARGE SCALE GENOMIC DNA]</scope>
    <source>
        <strain evidence="2 3">DSM 12130</strain>
    </source>
</reference>
<protein>
    <submittedName>
        <fullName evidence="2">Uncharacterized protein</fullName>
    </submittedName>
</protein>
<feature type="compositionally biased region" description="Low complexity" evidence="1">
    <location>
        <begin position="71"/>
        <end position="80"/>
    </location>
</feature>
<dbReference type="EMBL" id="FNJI01000027">
    <property type="protein sequence ID" value="SDP59302.1"/>
    <property type="molecule type" value="Genomic_DNA"/>
</dbReference>
<feature type="compositionally biased region" description="Gly residues" evidence="1">
    <location>
        <begin position="263"/>
        <end position="287"/>
    </location>
</feature>
<feature type="region of interest" description="Disordered" evidence="1">
    <location>
        <begin position="185"/>
        <end position="287"/>
    </location>
</feature>
<accession>A0A1H0TZ06</accession>
<feature type="compositionally biased region" description="Acidic residues" evidence="1">
    <location>
        <begin position="55"/>
        <end position="70"/>
    </location>
</feature>
<dbReference type="RefSeq" id="WP_092224826.1">
    <property type="nucleotide sequence ID" value="NZ_FNJI01000027.1"/>
</dbReference>
<proteinExistence type="predicted"/>
<name>A0A1H0TZ06_9BACT</name>
<feature type="compositionally biased region" description="Basic and acidic residues" evidence="1">
    <location>
        <begin position="243"/>
        <end position="259"/>
    </location>
</feature>
<gene>
    <name evidence="2" type="ORF">SAMN05660330_03314</name>
</gene>
<evidence type="ECO:0000313" key="2">
    <source>
        <dbReference type="EMBL" id="SDP59302.1"/>
    </source>
</evidence>
<dbReference type="OrthoDB" id="5432830at2"/>
<feature type="region of interest" description="Disordered" evidence="1">
    <location>
        <begin position="30"/>
        <end position="84"/>
    </location>
</feature>
<dbReference type="AlphaFoldDB" id="A0A1H0TZ06"/>
<keyword evidence="3" id="KW-1185">Reference proteome</keyword>